<keyword evidence="1" id="KW-1133">Transmembrane helix</keyword>
<dbReference type="EMBL" id="JARAVY010000005">
    <property type="protein sequence ID" value="MDX2909860.1"/>
    <property type="molecule type" value="Genomic_DNA"/>
</dbReference>
<protein>
    <recommendedName>
        <fullName evidence="4">Integral membrane protein</fullName>
    </recommendedName>
</protein>
<keyword evidence="1" id="KW-0472">Membrane</keyword>
<keyword evidence="1" id="KW-0812">Transmembrane</keyword>
<evidence type="ECO:0000313" key="2">
    <source>
        <dbReference type="EMBL" id="MDX2909860.1"/>
    </source>
</evidence>
<evidence type="ECO:0008006" key="4">
    <source>
        <dbReference type="Google" id="ProtNLM"/>
    </source>
</evidence>
<keyword evidence="3" id="KW-1185">Reference proteome</keyword>
<organism evidence="2 3">
    <name type="scientific">Streptomyces griseiscabiei</name>
    <dbReference type="NCBI Taxonomy" id="2993540"/>
    <lineage>
        <taxon>Bacteria</taxon>
        <taxon>Bacillati</taxon>
        <taxon>Actinomycetota</taxon>
        <taxon>Actinomycetes</taxon>
        <taxon>Kitasatosporales</taxon>
        <taxon>Streptomycetaceae</taxon>
        <taxon>Streptomyces</taxon>
    </lineage>
</organism>
<feature type="transmembrane region" description="Helical" evidence="1">
    <location>
        <begin position="6"/>
        <end position="27"/>
    </location>
</feature>
<dbReference type="Proteomes" id="UP001271723">
    <property type="component" value="Unassembled WGS sequence"/>
</dbReference>
<gene>
    <name evidence="2" type="ORF">PV517_14255</name>
</gene>
<name>A0ABU4L288_9ACTN</name>
<proteinExistence type="predicted"/>
<dbReference type="RefSeq" id="WP_256964950.1">
    <property type="nucleotide sequence ID" value="NZ_JAGJBZ010000001.1"/>
</dbReference>
<sequence length="41" mass="4485">MSLDNPFFISGLALVGIGFIKAALLYVQVVRERKQDGSDSE</sequence>
<comment type="caution">
    <text evidence="2">The sequence shown here is derived from an EMBL/GenBank/DDBJ whole genome shotgun (WGS) entry which is preliminary data.</text>
</comment>
<evidence type="ECO:0000256" key="1">
    <source>
        <dbReference type="SAM" id="Phobius"/>
    </source>
</evidence>
<accession>A0ABU4L288</accession>
<reference evidence="2 3" key="1">
    <citation type="journal article" date="2023" name="Microb. Genom.">
        <title>Mesoterricola silvestris gen. nov., sp. nov., Mesoterricola sediminis sp. nov., Geothrix oryzae sp. nov., Geothrix edaphica sp. nov., Geothrix rubra sp. nov., and Geothrix limicola sp. nov., six novel members of Acidobacteriota isolated from soils.</title>
        <authorList>
            <person name="Weisberg A.J."/>
            <person name="Pearce E."/>
            <person name="Kramer C.G."/>
            <person name="Chang J.H."/>
            <person name="Clarke C.R."/>
        </authorList>
    </citation>
    <scope>NUCLEOTIDE SEQUENCE [LARGE SCALE GENOMIC DNA]</scope>
    <source>
        <strain evidence="2 3">NRRL_B-2795</strain>
    </source>
</reference>
<evidence type="ECO:0000313" key="3">
    <source>
        <dbReference type="Proteomes" id="UP001271723"/>
    </source>
</evidence>